<feature type="region of interest" description="Disordered" evidence="1">
    <location>
        <begin position="1"/>
        <end position="46"/>
    </location>
</feature>
<proteinExistence type="predicted"/>
<keyword evidence="2" id="KW-0282">Flagellum</keyword>
<keyword evidence="3" id="KW-1185">Reference proteome</keyword>
<accession>A0A1L8CJM5</accession>
<dbReference type="SUPFAM" id="SSF160214">
    <property type="entry name" value="FlaG-like"/>
    <property type="match status" value="1"/>
</dbReference>
<reference evidence="2 3" key="1">
    <citation type="journal article" date="2017" name="Arch. Microbiol.">
        <title>Mariprofundus micogutta sp. nov., a novel iron-oxidizing zetaproteobacterium isolated from a deep-sea hydrothermal field at the Bayonnaise knoll of the Izu-Ogasawara arc, and a description of Mariprofundales ord. nov. and Zetaproteobacteria classis nov.</title>
        <authorList>
            <person name="Makita H."/>
            <person name="Tanaka E."/>
            <person name="Mitsunobu S."/>
            <person name="Miyazaki M."/>
            <person name="Nunoura T."/>
            <person name="Uematsu K."/>
            <person name="Takaki Y."/>
            <person name="Nishi S."/>
            <person name="Shimamura S."/>
            <person name="Takai K."/>
        </authorList>
    </citation>
    <scope>NUCLEOTIDE SEQUENCE [LARGE SCALE GENOMIC DNA]</scope>
    <source>
        <strain evidence="2 3">ET2</strain>
    </source>
</reference>
<sequence length="121" mass="13294">MAAIELMQASSVLSSPNVGSAGVRPTVQPTKAPVSSEQQVQAAEKKVSEQEVRQAVERANYEMAGSNEAISFGYEKRLGMLYVQVTDRNSGEVVREIPSKEFIQHKIAMREMVGLLLDKQV</sequence>
<dbReference type="RefSeq" id="WP_072658302.1">
    <property type="nucleotide sequence ID" value="NZ_BDFD01000001.1"/>
</dbReference>
<protein>
    <submittedName>
        <fullName evidence="2">Flagellar protein FlaG</fullName>
    </submittedName>
</protein>
<dbReference type="InterPro" id="IPR005186">
    <property type="entry name" value="FlaG"/>
</dbReference>
<feature type="compositionally biased region" description="Polar residues" evidence="1">
    <location>
        <begin position="8"/>
        <end position="18"/>
    </location>
</feature>
<keyword evidence="2" id="KW-0966">Cell projection</keyword>
<organism evidence="2 3">
    <name type="scientific">Mariprofundus micogutta</name>
    <dbReference type="NCBI Taxonomy" id="1921010"/>
    <lineage>
        <taxon>Bacteria</taxon>
        <taxon>Pseudomonadati</taxon>
        <taxon>Pseudomonadota</taxon>
        <taxon>Candidatius Mariprofundia</taxon>
        <taxon>Mariprofundales</taxon>
        <taxon>Mariprofundaceae</taxon>
        <taxon>Mariprofundus</taxon>
    </lineage>
</organism>
<dbReference type="Pfam" id="PF03646">
    <property type="entry name" value="FlaG"/>
    <property type="match status" value="1"/>
</dbReference>
<comment type="caution">
    <text evidence="2">The sequence shown here is derived from an EMBL/GenBank/DDBJ whole genome shotgun (WGS) entry which is preliminary data.</text>
</comment>
<dbReference type="PANTHER" id="PTHR37166">
    <property type="entry name" value="PROTEIN FLAG"/>
    <property type="match status" value="1"/>
</dbReference>
<dbReference type="PANTHER" id="PTHR37166:SF1">
    <property type="entry name" value="PROTEIN FLAG"/>
    <property type="match status" value="1"/>
</dbReference>
<dbReference type="OrthoDB" id="5298238at2"/>
<gene>
    <name evidence="2" type="ORF">MMIC_P0025</name>
</gene>
<dbReference type="AlphaFoldDB" id="A0A1L8CJM5"/>
<dbReference type="InterPro" id="IPR035924">
    <property type="entry name" value="FlaG-like_sf"/>
</dbReference>
<dbReference type="STRING" id="1921010.MMIC_P0025"/>
<dbReference type="Proteomes" id="UP000231632">
    <property type="component" value="Unassembled WGS sequence"/>
</dbReference>
<dbReference type="EMBL" id="BDFD01000001">
    <property type="protein sequence ID" value="GAV19096.1"/>
    <property type="molecule type" value="Genomic_DNA"/>
</dbReference>
<name>A0A1L8CJM5_9PROT</name>
<keyword evidence="2" id="KW-0969">Cilium</keyword>
<evidence type="ECO:0000313" key="2">
    <source>
        <dbReference type="EMBL" id="GAV19096.1"/>
    </source>
</evidence>
<dbReference type="Gene3D" id="3.30.160.170">
    <property type="entry name" value="FlaG-like"/>
    <property type="match status" value="1"/>
</dbReference>
<evidence type="ECO:0000256" key="1">
    <source>
        <dbReference type="SAM" id="MobiDB-lite"/>
    </source>
</evidence>
<evidence type="ECO:0000313" key="3">
    <source>
        <dbReference type="Proteomes" id="UP000231632"/>
    </source>
</evidence>
<feature type="compositionally biased region" description="Polar residues" evidence="1">
    <location>
        <begin position="27"/>
        <end position="41"/>
    </location>
</feature>